<evidence type="ECO:0000256" key="6">
    <source>
        <dbReference type="ARBA" id="ARBA00029882"/>
    </source>
</evidence>
<evidence type="ECO:0000256" key="5">
    <source>
        <dbReference type="ARBA" id="ARBA00023444"/>
    </source>
</evidence>
<dbReference type="GO" id="GO:0016491">
    <property type="term" value="F:oxidoreductase activity"/>
    <property type="evidence" value="ECO:0007669"/>
    <property type="project" value="InterPro"/>
</dbReference>
<gene>
    <name evidence="11" type="ORF">E6H03_02565</name>
</gene>
<comment type="cofactor">
    <cofactor evidence="9">
        <name>Fe-coproporphyrin III</name>
        <dbReference type="ChEBI" id="CHEBI:68438"/>
    </cofactor>
</comment>
<comment type="caution">
    <text evidence="11">The sequence shown here is derived from an EMBL/GenBank/DDBJ whole genome shotgun (WGS) entry which is preliminary data.</text>
</comment>
<evidence type="ECO:0000256" key="4">
    <source>
        <dbReference type="ARBA" id="ARBA00023004"/>
    </source>
</evidence>
<keyword evidence="3" id="KW-0479">Metal-binding</keyword>
<dbReference type="Proteomes" id="UP000318093">
    <property type="component" value="Unassembled WGS sequence"/>
</dbReference>
<proteinExistence type="predicted"/>
<evidence type="ECO:0000256" key="7">
    <source>
        <dbReference type="ARBA" id="ARBA00030236"/>
    </source>
</evidence>
<protein>
    <recommendedName>
        <fullName evidence="1">Coproheme decarboxylase</fullName>
        <ecNumber evidence="10">1.3.98.5</ecNumber>
    </recommendedName>
    <alternativeName>
        <fullName evidence="6">Coproheme III oxidative decarboxylase</fullName>
    </alternativeName>
    <alternativeName>
        <fullName evidence="7">Hydrogen peroxide-dependent heme synthase</fullName>
    </alternativeName>
</protein>
<organism evidence="11 12">
    <name type="scientific">Candidatus Segetimicrobium genomatis</name>
    <dbReference type="NCBI Taxonomy" id="2569760"/>
    <lineage>
        <taxon>Bacteria</taxon>
        <taxon>Bacillati</taxon>
        <taxon>Candidatus Sysuimicrobiota</taxon>
        <taxon>Candidatus Sysuimicrobiia</taxon>
        <taxon>Candidatus Sysuimicrobiales</taxon>
        <taxon>Candidatus Segetimicrobiaceae</taxon>
        <taxon>Candidatus Segetimicrobium</taxon>
    </lineage>
</organism>
<dbReference type="AlphaFoldDB" id="A0A537JL02"/>
<accession>A0A537JL02</accession>
<evidence type="ECO:0000256" key="9">
    <source>
        <dbReference type="ARBA" id="ARBA00049935"/>
    </source>
</evidence>
<evidence type="ECO:0000256" key="3">
    <source>
        <dbReference type="ARBA" id="ARBA00022723"/>
    </source>
</evidence>
<dbReference type="InterPro" id="IPR011008">
    <property type="entry name" value="Dimeric_a/b-barrel"/>
</dbReference>
<dbReference type="InterPro" id="IPR010644">
    <property type="entry name" value="ChdC/CLD"/>
</dbReference>
<name>A0A537JL02_9BACT</name>
<evidence type="ECO:0000256" key="2">
    <source>
        <dbReference type="ARBA" id="ARBA00022617"/>
    </source>
</evidence>
<reference evidence="11 12" key="1">
    <citation type="journal article" date="2019" name="Nat. Microbiol.">
        <title>Mediterranean grassland soil C-N compound turnover is dependent on rainfall and depth, and is mediated by genomically divergent microorganisms.</title>
        <authorList>
            <person name="Diamond S."/>
            <person name="Andeer P.F."/>
            <person name="Li Z."/>
            <person name="Crits-Christoph A."/>
            <person name="Burstein D."/>
            <person name="Anantharaman K."/>
            <person name="Lane K.R."/>
            <person name="Thomas B.C."/>
            <person name="Pan C."/>
            <person name="Northen T.R."/>
            <person name="Banfield J.F."/>
        </authorList>
    </citation>
    <scope>NUCLEOTIDE SEQUENCE [LARGE SCALE GENOMIC DNA]</scope>
    <source>
        <strain evidence="11">NP_6</strain>
    </source>
</reference>
<dbReference type="GO" id="GO:0020037">
    <property type="term" value="F:heme binding"/>
    <property type="evidence" value="ECO:0007669"/>
    <property type="project" value="InterPro"/>
</dbReference>
<evidence type="ECO:0000256" key="1">
    <source>
        <dbReference type="ARBA" id="ARBA00014413"/>
    </source>
</evidence>
<evidence type="ECO:0000313" key="11">
    <source>
        <dbReference type="EMBL" id="TMI84150.1"/>
    </source>
</evidence>
<evidence type="ECO:0000313" key="12">
    <source>
        <dbReference type="Proteomes" id="UP000318093"/>
    </source>
</evidence>
<keyword evidence="2" id="KW-0349">Heme</keyword>
<dbReference type="PANTHER" id="PTHR36843:SF1">
    <property type="entry name" value="COPROHEME DECARBOXYLASE"/>
    <property type="match status" value="1"/>
</dbReference>
<keyword evidence="4" id="KW-0408">Iron</keyword>
<comment type="pathway">
    <text evidence="5">Porphyrin-containing compound metabolism.</text>
</comment>
<sequence length="230" mass="26708">MKGGHGSATQDFVHYAFYKCRPEWRFLPDGQKEAGRAQFLDAVERFRDAVMMETYSTLGLRTDADFLIWKVSPELPPIQQMAEALNQTGLGRYLDLRHSLLALTRKSIYTREEPLEGGFKVDPGEGTYLFVYPFVKTREWYALPLDARRRMMADHIRVGHEYPDVQLHTAYSFGLDDQEFVVSFLTDNPKRFQELVMKLRETEASRYTLRDIPIFTCVKRPLAEIVRSLG</sequence>
<dbReference type="EMBL" id="VBAN01000076">
    <property type="protein sequence ID" value="TMI84150.1"/>
    <property type="molecule type" value="Genomic_DNA"/>
</dbReference>
<dbReference type="PANTHER" id="PTHR36843">
    <property type="entry name" value="HEME-DEPENDENT PEROXIDASE YWFI-RELATED"/>
    <property type="match status" value="1"/>
</dbReference>
<dbReference type="Gene3D" id="3.30.70.1030">
    <property type="entry name" value="Apc35880, domain 1"/>
    <property type="match status" value="2"/>
</dbReference>
<dbReference type="GO" id="GO:0046872">
    <property type="term" value="F:metal ion binding"/>
    <property type="evidence" value="ECO:0007669"/>
    <property type="project" value="UniProtKB-KW"/>
</dbReference>
<evidence type="ECO:0000256" key="8">
    <source>
        <dbReference type="ARBA" id="ARBA00049896"/>
    </source>
</evidence>
<comment type="catalytic activity">
    <reaction evidence="8">
        <text>Fe-coproporphyrin III + 2 H2O2 + 2 H(+) = heme b + 2 CO2 + 4 H2O</text>
        <dbReference type="Rhea" id="RHEA:56516"/>
        <dbReference type="ChEBI" id="CHEBI:15377"/>
        <dbReference type="ChEBI" id="CHEBI:15378"/>
        <dbReference type="ChEBI" id="CHEBI:16240"/>
        <dbReference type="ChEBI" id="CHEBI:16526"/>
        <dbReference type="ChEBI" id="CHEBI:60344"/>
        <dbReference type="ChEBI" id="CHEBI:68438"/>
        <dbReference type="EC" id="1.3.98.5"/>
    </reaction>
    <physiologicalReaction direction="left-to-right" evidence="8">
        <dbReference type="Rhea" id="RHEA:56517"/>
    </physiologicalReaction>
</comment>
<dbReference type="EC" id="1.3.98.5" evidence="10"/>
<evidence type="ECO:0000256" key="10">
    <source>
        <dbReference type="ARBA" id="ARBA00050019"/>
    </source>
</evidence>
<dbReference type="Pfam" id="PF06778">
    <property type="entry name" value="Chlor_dismutase"/>
    <property type="match status" value="1"/>
</dbReference>
<dbReference type="SUPFAM" id="SSF54909">
    <property type="entry name" value="Dimeric alpha+beta barrel"/>
    <property type="match status" value="1"/>
</dbReference>